<gene>
    <name evidence="2" type="primary">234</name>
    <name evidence="2" type="ORF">HGTV1_234</name>
</gene>
<dbReference type="GeneID" id="16193963"/>
<organism evidence="2 3">
    <name type="scientific">Halogranum tailed virus 1</name>
    <dbReference type="NCBI Taxonomy" id="1273749"/>
    <lineage>
        <taxon>Viruses</taxon>
        <taxon>Duplodnaviria</taxon>
        <taxon>Heunggongvirae</taxon>
        <taxon>Uroviricota</taxon>
        <taxon>Caudoviricetes</taxon>
        <taxon>Thumleimavirales</taxon>
        <taxon>Halomagnusviridae</taxon>
        <taxon>Hagravirus</taxon>
        <taxon>Hagravirus capitaneum</taxon>
        <taxon>Hagravirus HGTV1</taxon>
    </lineage>
</organism>
<keyword evidence="3" id="KW-1185">Reference proteome</keyword>
<dbReference type="KEGG" id="vg:16193963"/>
<dbReference type="RefSeq" id="YP_008059409.1">
    <property type="nucleotide sequence ID" value="NC_021328.1"/>
</dbReference>
<evidence type="ECO:0000313" key="2">
    <source>
        <dbReference type="EMBL" id="AGM11531.1"/>
    </source>
</evidence>
<evidence type="ECO:0000256" key="1">
    <source>
        <dbReference type="SAM" id="Phobius"/>
    </source>
</evidence>
<sequence length="43" mass="5054">MSMNIRNVVRQELARIEEEHNFFFATLYLLLLLLGAFALVMLL</sequence>
<keyword evidence="1" id="KW-0472">Membrane</keyword>
<name>R4TGX7_9CAUD</name>
<accession>R4TGX7</accession>
<proteinExistence type="predicted"/>
<protein>
    <submittedName>
        <fullName evidence="2">Uncharacterized protein</fullName>
    </submittedName>
</protein>
<dbReference type="Proteomes" id="UP000202786">
    <property type="component" value="Segment"/>
</dbReference>
<dbReference type="EMBL" id="KC292026">
    <property type="protein sequence ID" value="AGM11531.1"/>
    <property type="molecule type" value="Genomic_DNA"/>
</dbReference>
<keyword evidence="1" id="KW-1133">Transmembrane helix</keyword>
<evidence type="ECO:0000313" key="3">
    <source>
        <dbReference type="Proteomes" id="UP000202786"/>
    </source>
</evidence>
<reference evidence="2 3" key="1">
    <citation type="submission" date="2012-12" db="EMBL/GenBank/DDBJ databases">
        <authorList>
            <person name="Sencilo A."/>
            <person name="Jacobs-Sera D."/>
            <person name="Russell D.A."/>
            <person name="Ko C."/>
            <person name="Atanasova N."/>
            <person name="Osterlund E."/>
            <person name="Oksanen H.M."/>
            <person name="Bamford D.H."/>
            <person name="Hatfull G.F."/>
            <person name="Roine E."/>
            <person name="Hendrix R.W."/>
        </authorList>
    </citation>
    <scope>NUCLEOTIDE SEQUENCE [LARGE SCALE GENOMIC DNA]</scope>
</reference>
<feature type="transmembrane region" description="Helical" evidence="1">
    <location>
        <begin position="21"/>
        <end position="42"/>
    </location>
</feature>
<keyword evidence="1" id="KW-0812">Transmembrane</keyword>